<name>A0A8S5V3N2_9CAUD</name>
<evidence type="ECO:0000313" key="1">
    <source>
        <dbReference type="EMBL" id="DAG01219.1"/>
    </source>
</evidence>
<dbReference type="Pfam" id="PF17212">
    <property type="entry name" value="Tube"/>
    <property type="match status" value="1"/>
</dbReference>
<dbReference type="InterPro" id="IPR033767">
    <property type="entry name" value="Tail_Gp11"/>
</dbReference>
<organism evidence="1">
    <name type="scientific">Caudovirales sp. ctVfb8</name>
    <dbReference type="NCBI Taxonomy" id="2825766"/>
    <lineage>
        <taxon>Viruses</taxon>
        <taxon>Duplodnaviria</taxon>
        <taxon>Heunggongvirae</taxon>
        <taxon>Uroviricota</taxon>
        <taxon>Caudoviricetes</taxon>
    </lineage>
</organism>
<proteinExistence type="predicted"/>
<reference evidence="1" key="1">
    <citation type="journal article" date="2021" name="Proc. Natl. Acad. Sci. U.S.A.">
        <title>A Catalog of Tens of Thousands of Viruses from Human Metagenomes Reveals Hidden Associations with Chronic Diseases.</title>
        <authorList>
            <person name="Tisza M.J."/>
            <person name="Buck C.B."/>
        </authorList>
    </citation>
    <scope>NUCLEOTIDE SEQUENCE</scope>
    <source>
        <strain evidence="1">CtVfb8</strain>
    </source>
</reference>
<protein>
    <submittedName>
        <fullName evidence="1">Tail tubular protein</fullName>
    </submittedName>
</protein>
<dbReference type="EMBL" id="BK016189">
    <property type="protein sequence ID" value="DAG01219.1"/>
    <property type="molecule type" value="Genomic_DNA"/>
</dbReference>
<accession>A0A8S5V3N2</accession>
<sequence length="191" mass="21713">MIVTPSNKLDAVNEILSAVGSSPVNSLEDELNVDVLNAVRILDSVSKEIQSRGWDFNIEDSVALLPDADTNLVPCPNNYLRFVSSGYKLIRRSGYFFDILSQTNEFPEGLTLDTLVRGLDFEELPEVFRKFITCRAARIFQMRYLTSDDLNTHLMTEESSAYADIIDYDLTTGNYNILNDDQYISQYIQRS</sequence>